<organism evidence="4 5">
    <name type="scientific">Brucella gallinifaecis</name>
    <dbReference type="NCBI Taxonomy" id="215590"/>
    <lineage>
        <taxon>Bacteria</taxon>
        <taxon>Pseudomonadati</taxon>
        <taxon>Pseudomonadota</taxon>
        <taxon>Alphaproteobacteria</taxon>
        <taxon>Hyphomicrobiales</taxon>
        <taxon>Brucellaceae</taxon>
        <taxon>Brucella/Ochrobactrum group</taxon>
        <taxon>Brucella</taxon>
    </lineage>
</organism>
<evidence type="ECO:0000313" key="4">
    <source>
        <dbReference type="EMBL" id="TPF74005.1"/>
    </source>
</evidence>
<dbReference type="EMBL" id="VEWJ01000019">
    <property type="protein sequence ID" value="TPF74005.1"/>
    <property type="molecule type" value="Genomic_DNA"/>
</dbReference>
<evidence type="ECO:0000256" key="2">
    <source>
        <dbReference type="SAM" id="MobiDB-lite"/>
    </source>
</evidence>
<reference evidence="4 5" key="1">
    <citation type="journal article" date="2003" name="Int. J. Syst. Evol. Microbiol.">
        <title>Towards a standardized format for the description of a novel species (of an established genus): Ochrobactrum gallinifaecis sp. nov.</title>
        <authorList>
            <person name="Kampfer P."/>
            <person name="Buczolits S."/>
            <person name="Albrecht A."/>
            <person name="Busse H.J."/>
            <person name="Stackebrandt E."/>
        </authorList>
    </citation>
    <scope>NUCLEOTIDE SEQUENCE [LARGE SCALE GENOMIC DNA]</scope>
    <source>
        <strain evidence="4 5">ISO 196</strain>
    </source>
</reference>
<protein>
    <submittedName>
        <fullName evidence="4">DUF2169 domain-containing protein</fullName>
    </submittedName>
</protein>
<dbReference type="AlphaFoldDB" id="A0A502BIE7"/>
<dbReference type="RefSeq" id="WP_140906275.1">
    <property type="nucleotide sequence ID" value="NZ_JBHTMD010000042.1"/>
</dbReference>
<comment type="caution">
    <text evidence="4">The sequence shown here is derived from an EMBL/GenBank/DDBJ whole genome shotgun (WGS) entry which is preliminary data.</text>
</comment>
<feature type="coiled-coil region" evidence="1">
    <location>
        <begin position="414"/>
        <end position="441"/>
    </location>
</feature>
<evidence type="ECO:0000313" key="5">
    <source>
        <dbReference type="Proteomes" id="UP000315388"/>
    </source>
</evidence>
<name>A0A502BIE7_9HYPH</name>
<dbReference type="Proteomes" id="UP000315388">
    <property type="component" value="Unassembled WGS sequence"/>
</dbReference>
<dbReference type="InterPro" id="IPR018683">
    <property type="entry name" value="DUF2169"/>
</dbReference>
<dbReference type="PANTHER" id="PTHR14136:SF17">
    <property type="entry name" value="BTB_POZ DOMAIN-CONTAINING PROTEIN KCTD9"/>
    <property type="match status" value="1"/>
</dbReference>
<feature type="region of interest" description="Disordered" evidence="2">
    <location>
        <begin position="500"/>
        <end position="527"/>
    </location>
</feature>
<proteinExistence type="predicted"/>
<keyword evidence="1" id="KW-0175">Coiled coil</keyword>
<gene>
    <name evidence="4" type="ORF">FHY56_16655</name>
</gene>
<sequence length="843" mass="95332">MKTVKPLRLSVLHRPYHWQGLDHLGVSILALADMGEASRLRPEHELWQLASEELALDGGVLDLAFPKACAEFLATGYAYTHHQADKTACAVKIQVDTLEKTLVAIGDRHWVNDRASAPLPFDEMRLDWSRAFGGSQWAENPLGIGVRPEKLPHGAPHVLPNIEPLHGRLTSPHQTPLPVSFNALNINWPRRFSRIGKKYDENWLENDFPGLASDVDWRLFNMADDDQQWPQRDALPIGATYRIWNMHPQIPCQEGQLPRWIERCFMNRVRDGEEVLEEIAMRHTTVWFFPHRKQMLLIYHGSARINEDDAADVLHLMPALEEEGASRSTVHYRKVLRQRCDKEKGALYAFREKDLVPETAIGPWLDTEQSGEQSPMVRNATNYQRYMQQQLCDQWLSEGQDIHEVIPPAERLRLDELPEYVERLEQEAEKQKEAAFEKMRAAGVDPEAPVDPEKQGSGYENFQKMRDFLFQHGDFIDRHRLEEQERALYQAYLMSAQAQGAAPRQSGEQATVTRNRVTTTQQSDKNFSGMDLTGADLSGLNLSHADFSRCLLENADLSGCCLDRANFHEAMLARANLTGAKLRHANLNKASLALACCENTDFSQAALVDTNIQETLFKNCNFTGGRLEQLLGYRTFLMQCDFSGATLASTVLLELQLTSLKFNRSKLRKVAFIRCQLEEFDFSHAELDSCSMVETRAERCTFHGAKLQTCSFAAQSALPGADFSEATLRQCNLRQLSLQQANFRRARLENSDFSESQLTAANLQQMNGNGSLFVRCDFSGADLSNASLITALMQKSQFSGASLHGANLFRADLSRSRIDGSTKIAAAYTKRTKTLPRIQREKV</sequence>
<dbReference type="OrthoDB" id="237820at2"/>
<dbReference type="InterPro" id="IPR001646">
    <property type="entry name" value="5peptide_repeat"/>
</dbReference>
<feature type="compositionally biased region" description="Low complexity" evidence="2">
    <location>
        <begin position="511"/>
        <end position="522"/>
    </location>
</feature>
<dbReference type="SUPFAM" id="SSF141571">
    <property type="entry name" value="Pentapeptide repeat-like"/>
    <property type="match status" value="2"/>
</dbReference>
<dbReference type="Pfam" id="PF00805">
    <property type="entry name" value="Pentapeptide"/>
    <property type="match status" value="3"/>
</dbReference>
<evidence type="ECO:0000256" key="1">
    <source>
        <dbReference type="SAM" id="Coils"/>
    </source>
</evidence>
<dbReference type="Pfam" id="PF09937">
    <property type="entry name" value="DUF2169"/>
    <property type="match status" value="1"/>
</dbReference>
<accession>A0A502BIE7</accession>
<feature type="domain" description="DUF2169" evidence="3">
    <location>
        <begin position="21"/>
        <end position="300"/>
    </location>
</feature>
<keyword evidence="5" id="KW-1185">Reference proteome</keyword>
<dbReference type="Pfam" id="PF13599">
    <property type="entry name" value="Pentapeptide_4"/>
    <property type="match status" value="1"/>
</dbReference>
<dbReference type="PANTHER" id="PTHR14136">
    <property type="entry name" value="BTB_POZ DOMAIN-CONTAINING PROTEIN KCTD9"/>
    <property type="match status" value="1"/>
</dbReference>
<evidence type="ECO:0000259" key="3">
    <source>
        <dbReference type="Pfam" id="PF09937"/>
    </source>
</evidence>
<dbReference type="InterPro" id="IPR051082">
    <property type="entry name" value="Pentapeptide-BTB/POZ_domain"/>
</dbReference>
<dbReference type="Gene3D" id="2.160.20.80">
    <property type="entry name" value="E3 ubiquitin-protein ligase SopA"/>
    <property type="match status" value="3"/>
</dbReference>